<gene>
    <name evidence="3" type="ORF">EMPS_07157</name>
</gene>
<feature type="domain" description="F-box" evidence="2">
    <location>
        <begin position="127"/>
        <end position="167"/>
    </location>
</feature>
<dbReference type="SMART" id="SM00256">
    <property type="entry name" value="FBOX"/>
    <property type="match status" value="1"/>
</dbReference>
<dbReference type="Pfam" id="PF00646">
    <property type="entry name" value="F-box"/>
    <property type="match status" value="1"/>
</dbReference>
<dbReference type="OrthoDB" id="2404831at2759"/>
<name>A0A9P3LY32_9FUNG</name>
<organism evidence="3 4">
    <name type="scientific">Entomortierella parvispora</name>
    <dbReference type="NCBI Taxonomy" id="205924"/>
    <lineage>
        <taxon>Eukaryota</taxon>
        <taxon>Fungi</taxon>
        <taxon>Fungi incertae sedis</taxon>
        <taxon>Mucoromycota</taxon>
        <taxon>Mortierellomycotina</taxon>
        <taxon>Mortierellomycetes</taxon>
        <taxon>Mortierellales</taxon>
        <taxon>Mortierellaceae</taxon>
        <taxon>Entomortierella</taxon>
    </lineage>
</organism>
<evidence type="ECO:0000256" key="1">
    <source>
        <dbReference type="SAM" id="MobiDB-lite"/>
    </source>
</evidence>
<evidence type="ECO:0000259" key="2">
    <source>
        <dbReference type="SMART" id="SM00256"/>
    </source>
</evidence>
<keyword evidence="4" id="KW-1185">Reference proteome</keyword>
<comment type="caution">
    <text evidence="3">The sequence shown here is derived from an EMBL/GenBank/DDBJ whole genome shotgun (WGS) entry which is preliminary data.</text>
</comment>
<evidence type="ECO:0000313" key="3">
    <source>
        <dbReference type="EMBL" id="GJJ74799.1"/>
    </source>
</evidence>
<protein>
    <recommendedName>
        <fullName evidence="2">F-box domain-containing protein</fullName>
    </recommendedName>
</protein>
<proteinExistence type="predicted"/>
<dbReference type="InterPro" id="IPR001810">
    <property type="entry name" value="F-box_dom"/>
</dbReference>
<dbReference type="InterPro" id="IPR036047">
    <property type="entry name" value="F-box-like_dom_sf"/>
</dbReference>
<sequence length="376" mass="41911">MSSDLIARLVREALARELRTLAANVEASVMSQLQQLEPAVDVSAAPTSPFTSTDFPPTPFSCASSSTLDWTQTLLPAAQMIMTPPPDPTPSSPFSAFPPTQLPLPPVYYRNSQPTPGSRPQCIDQRIPIEIWHVIMAYLYPSQITRLSCVSRTMHAIVSSLNSWSRWFFKAHGPETRLFTLPGMPASKSYMLYMCAVSSRICERCFAHSGLGSINPVLLPLPVHVPVPKIFRAPPEPFFNKNGDYTTKVDYVGLPMNKNWTIRLCLCCRRKHYEVYEEHVPANILGEYKTQGDLLKKYALRESDMDALTIRGRSRRNSNGRNGGSGSQATFSEQSALQFARIKYGGNVGIWAAKGVITSGTSDEKMRKRIDAYKTR</sequence>
<feature type="region of interest" description="Disordered" evidence="1">
    <location>
        <begin position="310"/>
        <end position="330"/>
    </location>
</feature>
<accession>A0A9P3LY32</accession>
<reference evidence="3" key="2">
    <citation type="journal article" date="2022" name="Microbiol. Resour. Announc.">
        <title>Whole-Genome Sequence of Entomortierella parvispora E1425, a Mucoromycotan Fungus Associated with Burkholderiaceae-Related Endosymbiotic Bacteria.</title>
        <authorList>
            <person name="Herlambang A."/>
            <person name="Guo Y."/>
            <person name="Takashima Y."/>
            <person name="Narisawa K."/>
            <person name="Ohta H."/>
            <person name="Nishizawa T."/>
        </authorList>
    </citation>
    <scope>NUCLEOTIDE SEQUENCE</scope>
    <source>
        <strain evidence="3">E1425</strain>
    </source>
</reference>
<evidence type="ECO:0000313" key="4">
    <source>
        <dbReference type="Proteomes" id="UP000827284"/>
    </source>
</evidence>
<dbReference type="SUPFAM" id="SSF81383">
    <property type="entry name" value="F-box domain"/>
    <property type="match status" value="1"/>
</dbReference>
<reference evidence="3" key="1">
    <citation type="submission" date="2021-11" db="EMBL/GenBank/DDBJ databases">
        <authorList>
            <person name="Herlambang A."/>
            <person name="Guo Y."/>
            <person name="Takashima Y."/>
            <person name="Nishizawa T."/>
        </authorList>
    </citation>
    <scope>NUCLEOTIDE SEQUENCE</scope>
    <source>
        <strain evidence="3">E1425</strain>
    </source>
</reference>
<dbReference type="EMBL" id="BQFW01000009">
    <property type="protein sequence ID" value="GJJ74799.1"/>
    <property type="molecule type" value="Genomic_DNA"/>
</dbReference>
<dbReference type="Proteomes" id="UP000827284">
    <property type="component" value="Unassembled WGS sequence"/>
</dbReference>
<dbReference type="AlphaFoldDB" id="A0A9P3LY32"/>